<evidence type="ECO:0000313" key="2">
    <source>
        <dbReference type="EMBL" id="LAB69179.1"/>
    </source>
</evidence>
<dbReference type="InterPro" id="IPR027417">
    <property type="entry name" value="P-loop_NTPase"/>
</dbReference>
<dbReference type="PROSITE" id="PS51199">
    <property type="entry name" value="SF4_HELICASE"/>
    <property type="match status" value="1"/>
</dbReference>
<evidence type="ECO:0000259" key="1">
    <source>
        <dbReference type="PROSITE" id="PS51199"/>
    </source>
</evidence>
<dbReference type="Gene3D" id="3.40.50.300">
    <property type="entry name" value="P-loop containing nucleotide triphosphate hydrolases"/>
    <property type="match status" value="1"/>
</dbReference>
<feature type="domain" description="SF4 helicase" evidence="1">
    <location>
        <begin position="604"/>
        <end position="856"/>
    </location>
</feature>
<dbReference type="AlphaFoldDB" id="A0A2P2I591"/>
<dbReference type="Pfam" id="PF13481">
    <property type="entry name" value="AAA_25"/>
    <property type="match status" value="1"/>
</dbReference>
<protein>
    <submittedName>
        <fullName evidence="2">Twinkle protein, mitochondrial-like</fullName>
    </submittedName>
</protein>
<dbReference type="GO" id="GO:0005524">
    <property type="term" value="F:ATP binding"/>
    <property type="evidence" value="ECO:0007669"/>
    <property type="project" value="InterPro"/>
</dbReference>
<dbReference type="InterPro" id="IPR007694">
    <property type="entry name" value="DNA_helicase_DnaB-like_C"/>
</dbReference>
<dbReference type="GO" id="GO:0005739">
    <property type="term" value="C:mitochondrion"/>
    <property type="evidence" value="ECO:0007669"/>
    <property type="project" value="TreeGrafter"/>
</dbReference>
<dbReference type="CDD" id="cd01122">
    <property type="entry name" value="Twinkle_C"/>
    <property type="match status" value="1"/>
</dbReference>
<accession>A0A2P2I591</accession>
<dbReference type="GO" id="GO:0043139">
    <property type="term" value="F:5'-3' DNA helicase activity"/>
    <property type="evidence" value="ECO:0007669"/>
    <property type="project" value="InterPro"/>
</dbReference>
<dbReference type="InterPro" id="IPR027032">
    <property type="entry name" value="Twinkle-like"/>
</dbReference>
<dbReference type="SUPFAM" id="SSF52540">
    <property type="entry name" value="P-loop containing nucleoside triphosphate hydrolases"/>
    <property type="match status" value="1"/>
</dbReference>
<dbReference type="EMBL" id="IACF01003567">
    <property type="protein sequence ID" value="LAB69179.1"/>
    <property type="molecule type" value="mRNA"/>
</dbReference>
<proteinExistence type="evidence at transcript level"/>
<dbReference type="PANTHER" id="PTHR12873">
    <property type="entry name" value="T7-LIKE MITOCHONDRIAL DNA HELICASE"/>
    <property type="match status" value="1"/>
</dbReference>
<sequence>MCEPLTMNLINKKIVNVSNILDTIGSFSSSQYHTNTLSRNAILRCSNSRRMLSDKYVAQTSHINPCKLLRKFSTREITEGETGFHKVVKSKNNSQLTPLVSISDLQSKKENFQIKILKLYANDYSIYPRIFGKTINTSYLEDAILRNMLPTYISRNHGFTSCYQQGSNCGVLFNSTLKISRMQSLQLKNSIRMLSYSSGRYKSTGVPDYLIGCITEVGSSELLLSEDLEDIENEMEEIITEFLSCRLIPFEETESSFSVQCPTCSSSATSSDETEHDQDMFVDKHTGYFVCPSCFGAGPWEDLCKVLDSRQDTLTLEQLTSVINDTQPVTALSAPVLSSTVFKKLSLKTLERYACRMSNDGSRLIVPVFRIKQPSATDDTSAADANTGNNSNQGTMFNTVGYYSISLLDSEAQIVSRFVKGQITAWSSCLCSSDNNTESISTREPHKIIAVSNIVEALQLSQIGLPVINVPGNVEDWQEVQTRRRTVNAHVSTLCANTSANSDSIRSPTGRKRVWPDVWGLLPSVKCVVLWLTESNTLPYRFFTHLSLSNISCCAVSPAGTAPLYELSERDISAKLAGKLLPITETIKSFTSLQDKVYDRVIRKDEVKGVEFRRYPELQKLLLGHRRGEVTVLSGPTGSGKTTFASEYSLDLAIQGVVTLWVSLEVSLERLCEVLMQQYSGSPLPAHKTLFYALAQDFQELPLYFLDLHGQQDISRVMKVLFQSVVQRGVRHVIVDNLQFLVGCQDTSMERWMQQDSAMAQFRSFATQHNCHVTLIVHPRKLKEGELLTIQSVGGGARVTQEADNILLLQVTTGSSPTNTRKAIQVVKNRYGGYLGVAPLKFHAESLTFSNYFKRSKEQTKKISKTELFRQT</sequence>
<reference evidence="2" key="1">
    <citation type="journal article" date="2018" name="Biosci. Biotechnol. Biochem.">
        <title>Polysaccharide hydrolase of the hadal zone amphipods Hirondellea gigas.</title>
        <authorList>
            <person name="Kobayashi H."/>
            <person name="Nagahama T."/>
            <person name="Arai W."/>
            <person name="Sasagawa Y."/>
            <person name="Umeda M."/>
            <person name="Hayashi T."/>
            <person name="Nikaido I."/>
            <person name="Watanabe H."/>
            <person name="Oguri K."/>
            <person name="Kitazato H."/>
            <person name="Fujioka K."/>
            <person name="Kido Y."/>
            <person name="Takami H."/>
        </authorList>
    </citation>
    <scope>NUCLEOTIDE SEQUENCE</scope>
    <source>
        <tissue evidence="2">Whole body</tissue>
    </source>
</reference>
<dbReference type="GO" id="GO:0003697">
    <property type="term" value="F:single-stranded DNA binding"/>
    <property type="evidence" value="ECO:0007669"/>
    <property type="project" value="InterPro"/>
</dbReference>
<name>A0A2P2I591_9CRUS</name>
<dbReference type="GO" id="GO:0006264">
    <property type="term" value="P:mitochondrial DNA replication"/>
    <property type="evidence" value="ECO:0007669"/>
    <property type="project" value="TreeGrafter"/>
</dbReference>
<dbReference type="PANTHER" id="PTHR12873:SF0">
    <property type="entry name" value="TWINKLE MTDNA HELICASE"/>
    <property type="match status" value="1"/>
</dbReference>
<organism evidence="2">
    <name type="scientific">Hirondellea gigas</name>
    <dbReference type="NCBI Taxonomy" id="1518452"/>
    <lineage>
        <taxon>Eukaryota</taxon>
        <taxon>Metazoa</taxon>
        <taxon>Ecdysozoa</taxon>
        <taxon>Arthropoda</taxon>
        <taxon>Crustacea</taxon>
        <taxon>Multicrustacea</taxon>
        <taxon>Malacostraca</taxon>
        <taxon>Eumalacostraca</taxon>
        <taxon>Peracarida</taxon>
        <taxon>Amphipoda</taxon>
        <taxon>Amphilochidea</taxon>
        <taxon>Lysianassida</taxon>
        <taxon>Lysianassidira</taxon>
        <taxon>Lysianassoidea</taxon>
        <taxon>Lysianassidae</taxon>
        <taxon>Hirondellea</taxon>
    </lineage>
</organism>